<dbReference type="InterPro" id="IPR000504">
    <property type="entry name" value="RRM_dom"/>
</dbReference>
<comment type="caution">
    <text evidence="5">The sequence shown here is derived from an EMBL/GenBank/DDBJ whole genome shotgun (WGS) entry which is preliminary data.</text>
</comment>
<dbReference type="PANTHER" id="PTHR23003:SF3">
    <property type="entry name" value="FI21236P1-RELATED"/>
    <property type="match status" value="1"/>
</dbReference>
<feature type="region of interest" description="Disordered" evidence="3">
    <location>
        <begin position="160"/>
        <end position="211"/>
    </location>
</feature>
<dbReference type="PANTHER" id="PTHR23003">
    <property type="entry name" value="RNA RECOGNITION MOTIF RRM DOMAIN CONTAINING PROTEIN"/>
    <property type="match status" value="1"/>
</dbReference>
<dbReference type="Proteomes" id="UP000823046">
    <property type="component" value="Unassembled WGS sequence"/>
</dbReference>
<evidence type="ECO:0000256" key="1">
    <source>
        <dbReference type="ARBA" id="ARBA00022884"/>
    </source>
</evidence>
<dbReference type="CDD" id="cd00590">
    <property type="entry name" value="RRM_SF"/>
    <property type="match status" value="1"/>
</dbReference>
<dbReference type="SUPFAM" id="SSF54928">
    <property type="entry name" value="RNA-binding domain, RBD"/>
    <property type="match status" value="1"/>
</dbReference>
<evidence type="ECO:0000313" key="5">
    <source>
        <dbReference type="EMBL" id="KAF8823083.1"/>
    </source>
</evidence>
<dbReference type="PROSITE" id="PS50102">
    <property type="entry name" value="RRM"/>
    <property type="match status" value="2"/>
</dbReference>
<accession>A0ABQ7JGK1</accession>
<organism evidence="5 6">
    <name type="scientific">Cardiosporidium cionae</name>
    <dbReference type="NCBI Taxonomy" id="476202"/>
    <lineage>
        <taxon>Eukaryota</taxon>
        <taxon>Sar</taxon>
        <taxon>Alveolata</taxon>
        <taxon>Apicomplexa</taxon>
        <taxon>Aconoidasida</taxon>
        <taxon>Nephromycida</taxon>
        <taxon>Cardiosporidium</taxon>
    </lineage>
</organism>
<feature type="compositionally biased region" description="Basic residues" evidence="3">
    <location>
        <begin position="172"/>
        <end position="183"/>
    </location>
</feature>
<keyword evidence="1 2" id="KW-0694">RNA-binding</keyword>
<evidence type="ECO:0000256" key="2">
    <source>
        <dbReference type="PROSITE-ProRule" id="PRU00176"/>
    </source>
</evidence>
<feature type="domain" description="RRM" evidence="4">
    <location>
        <begin position="72"/>
        <end position="149"/>
    </location>
</feature>
<name>A0ABQ7JGK1_9APIC</name>
<sequence length="310" mass="35255">MNSPRTPVQLMNAVNVWYVSFFTQSRTRVYFSNDLAPHSINVKSLYTLKCLHRIIHCWYINFNFFGFQDKSCRVYVGNLSWYVTEEGLKEHMETVGKVAKVQIFKYDDGASKGCGLVTYSQDEEARKAIAELNDSKVSERMIFVREDREETEGVAAYGTGRTYRPRSEGRGARRFSRGNRFRNSRYNGDQAEEDNPVPANSRRGGRGGYNRRGYGREFYGNSRFNNGNPYKLSVTNLNPSTTWKDLKDLFREAGDVTRADVIPSADGERSGIVFFSNLADAQNAIETLDNRDLRGSRIAVSMEADAHDSS</sequence>
<evidence type="ECO:0000313" key="6">
    <source>
        <dbReference type="Proteomes" id="UP000823046"/>
    </source>
</evidence>
<gene>
    <name evidence="5" type="ORF">IE077_000682</name>
</gene>
<dbReference type="Pfam" id="PF00076">
    <property type="entry name" value="RRM_1"/>
    <property type="match status" value="2"/>
</dbReference>
<dbReference type="InterPro" id="IPR012677">
    <property type="entry name" value="Nucleotide-bd_a/b_plait_sf"/>
</dbReference>
<dbReference type="InterPro" id="IPR050374">
    <property type="entry name" value="RRT5_SRSF_SR"/>
</dbReference>
<dbReference type="Gene3D" id="3.30.70.330">
    <property type="match status" value="2"/>
</dbReference>
<dbReference type="SMART" id="SM00360">
    <property type="entry name" value="RRM"/>
    <property type="match status" value="2"/>
</dbReference>
<feature type="domain" description="RRM" evidence="4">
    <location>
        <begin position="230"/>
        <end position="305"/>
    </location>
</feature>
<keyword evidence="6" id="KW-1185">Reference proteome</keyword>
<reference evidence="5 6" key="1">
    <citation type="journal article" date="2020" name="bioRxiv">
        <title>Metabolic contributions of an alphaproteobacterial endosymbiont in the apicomplexan Cardiosporidium cionae.</title>
        <authorList>
            <person name="Hunter E.S."/>
            <person name="Paight C.J."/>
            <person name="Lane C.E."/>
        </authorList>
    </citation>
    <scope>NUCLEOTIDE SEQUENCE [LARGE SCALE GENOMIC DNA]</scope>
    <source>
        <strain evidence="5">ESH_2018</strain>
    </source>
</reference>
<protein>
    <submittedName>
        <fullName evidence="5">Rna recognition motif-containing protein</fullName>
    </submittedName>
</protein>
<evidence type="ECO:0000259" key="4">
    <source>
        <dbReference type="PROSITE" id="PS50102"/>
    </source>
</evidence>
<proteinExistence type="predicted"/>
<dbReference type="EMBL" id="JADAQX010000003">
    <property type="protein sequence ID" value="KAF8823083.1"/>
    <property type="molecule type" value="Genomic_DNA"/>
</dbReference>
<dbReference type="InterPro" id="IPR035979">
    <property type="entry name" value="RBD_domain_sf"/>
</dbReference>
<evidence type="ECO:0000256" key="3">
    <source>
        <dbReference type="SAM" id="MobiDB-lite"/>
    </source>
</evidence>